<feature type="transmembrane region" description="Helical" evidence="1">
    <location>
        <begin position="242"/>
        <end position="263"/>
    </location>
</feature>
<dbReference type="Proteomes" id="UP000789405">
    <property type="component" value="Unassembled WGS sequence"/>
</dbReference>
<feature type="transmembrane region" description="Helical" evidence="1">
    <location>
        <begin position="151"/>
        <end position="172"/>
    </location>
</feature>
<organism evidence="2 3">
    <name type="scientific">Dentiscutata erythropus</name>
    <dbReference type="NCBI Taxonomy" id="1348616"/>
    <lineage>
        <taxon>Eukaryota</taxon>
        <taxon>Fungi</taxon>
        <taxon>Fungi incertae sedis</taxon>
        <taxon>Mucoromycota</taxon>
        <taxon>Glomeromycotina</taxon>
        <taxon>Glomeromycetes</taxon>
        <taxon>Diversisporales</taxon>
        <taxon>Gigasporaceae</taxon>
        <taxon>Dentiscutata</taxon>
    </lineage>
</organism>
<sequence>MVFAEEGYDSTQDVFDSVISTLVPTLIVYMFDKDVIGIRKLKEANSSDSKTKAEAGYSDSETKAEEGSSDLETKDENIIRKIKRKHVLDDFIFLLSLFVLPSVVFYKNKDKFPIPLWISIFLGMVSILVFVLMMLNYFVKLNNLRGYGLKIYIIPLSIEFCHVLSDVSFIFYSKSVFTGVYLNIFVYLHAVTGVICLVAIIIYISFFTRVNSLVERICCICCICCIHLNAEILFRMEKVMRIVGITITFIWTPIIQMFNLSLFSGNDYYWTRSILALNLLYFTRVINYAINDEVVDSSELNNEELNYITFGILNTMFNIRNF</sequence>
<name>A0A9N9NFJ0_9GLOM</name>
<dbReference type="OrthoDB" id="2356174at2759"/>
<feature type="transmembrane region" description="Helical" evidence="1">
    <location>
        <begin position="184"/>
        <end position="206"/>
    </location>
</feature>
<feature type="transmembrane region" description="Helical" evidence="1">
    <location>
        <begin position="87"/>
        <end position="106"/>
    </location>
</feature>
<proteinExistence type="predicted"/>
<protein>
    <submittedName>
        <fullName evidence="2">28055_t:CDS:1</fullName>
    </submittedName>
</protein>
<gene>
    <name evidence="2" type="ORF">DERYTH_LOCUS15293</name>
</gene>
<feature type="non-terminal residue" evidence="2">
    <location>
        <position position="322"/>
    </location>
</feature>
<dbReference type="InterPro" id="IPR046566">
    <property type="entry name" value="DUF6720"/>
</dbReference>
<evidence type="ECO:0000313" key="2">
    <source>
        <dbReference type="EMBL" id="CAG8733004.1"/>
    </source>
</evidence>
<feature type="transmembrane region" description="Helical" evidence="1">
    <location>
        <begin position="118"/>
        <end position="139"/>
    </location>
</feature>
<accession>A0A9N9NFJ0</accession>
<evidence type="ECO:0000256" key="1">
    <source>
        <dbReference type="SAM" id="Phobius"/>
    </source>
</evidence>
<keyword evidence="1" id="KW-0812">Transmembrane</keyword>
<keyword evidence="3" id="KW-1185">Reference proteome</keyword>
<keyword evidence="1" id="KW-1133">Transmembrane helix</keyword>
<evidence type="ECO:0000313" key="3">
    <source>
        <dbReference type="Proteomes" id="UP000789405"/>
    </source>
</evidence>
<comment type="caution">
    <text evidence="2">The sequence shown here is derived from an EMBL/GenBank/DDBJ whole genome shotgun (WGS) entry which is preliminary data.</text>
</comment>
<dbReference type="AlphaFoldDB" id="A0A9N9NFJ0"/>
<dbReference type="EMBL" id="CAJVPY010012263">
    <property type="protein sequence ID" value="CAG8733004.1"/>
    <property type="molecule type" value="Genomic_DNA"/>
</dbReference>
<reference evidence="2" key="1">
    <citation type="submission" date="2021-06" db="EMBL/GenBank/DDBJ databases">
        <authorList>
            <person name="Kallberg Y."/>
            <person name="Tangrot J."/>
            <person name="Rosling A."/>
        </authorList>
    </citation>
    <scope>NUCLEOTIDE SEQUENCE</scope>
    <source>
        <strain evidence="2">MA453B</strain>
    </source>
</reference>
<dbReference type="Pfam" id="PF20480">
    <property type="entry name" value="DUF6720"/>
    <property type="match status" value="1"/>
</dbReference>
<keyword evidence="1" id="KW-0472">Membrane</keyword>